<proteinExistence type="predicted"/>
<name>A0A1H0TAQ2_PSERE</name>
<evidence type="ECO:0000313" key="1">
    <source>
        <dbReference type="EMBL" id="SDP50871.1"/>
    </source>
</evidence>
<reference evidence="1 2" key="1">
    <citation type="submission" date="2016-10" db="EMBL/GenBank/DDBJ databases">
        <authorList>
            <person name="de Groot N.N."/>
        </authorList>
    </citation>
    <scope>NUCLEOTIDE SEQUENCE [LARGE SCALE GENOMIC DNA]</scope>
    <source>
        <strain evidence="1 2">BS3776</strain>
    </source>
</reference>
<accession>A0A1H0TAQ2</accession>
<evidence type="ECO:0000313" key="2">
    <source>
        <dbReference type="Proteomes" id="UP000198549"/>
    </source>
</evidence>
<dbReference type="EMBL" id="LT629709">
    <property type="protein sequence ID" value="SDP50871.1"/>
    <property type="molecule type" value="Genomic_DNA"/>
</dbReference>
<sequence length="107" mass="11779">MAAGELKFGGYGGQNMASTTISQPAHLDYGLDTLFGRITKSAECRVGLEQLEHDLSRFAVRIPAPLPEDLDQAKTVVLRVEGRRLTGTVRHSERLGDDSLKLEVERD</sequence>
<protein>
    <submittedName>
        <fullName evidence="1">Uncharacterized protein</fullName>
    </submittedName>
</protein>
<organism evidence="1 2">
    <name type="scientific">Pseudomonas reinekei</name>
    <dbReference type="NCBI Taxonomy" id="395598"/>
    <lineage>
        <taxon>Bacteria</taxon>
        <taxon>Pseudomonadati</taxon>
        <taxon>Pseudomonadota</taxon>
        <taxon>Gammaproteobacteria</taxon>
        <taxon>Pseudomonadales</taxon>
        <taxon>Pseudomonadaceae</taxon>
        <taxon>Pseudomonas</taxon>
    </lineage>
</organism>
<gene>
    <name evidence="1" type="ORF">SAMN04490202_4573</name>
</gene>
<dbReference type="AlphaFoldDB" id="A0A1H0TAQ2"/>
<dbReference type="Proteomes" id="UP000198549">
    <property type="component" value="Chromosome I"/>
</dbReference>